<dbReference type="PANTHER" id="PTHR30371">
    <property type="entry name" value="SEC-INDEPENDENT PROTEIN TRANSLOCASE PROTEIN TATC"/>
    <property type="match status" value="1"/>
</dbReference>
<accession>A0A6J6WIF8</accession>
<dbReference type="EMBL" id="CAFAAC010000019">
    <property type="protein sequence ID" value="CAB4783619.1"/>
    <property type="molecule type" value="Genomic_DNA"/>
</dbReference>
<dbReference type="GO" id="GO:0065002">
    <property type="term" value="P:intracellular protein transmembrane transport"/>
    <property type="evidence" value="ECO:0007669"/>
    <property type="project" value="TreeGrafter"/>
</dbReference>
<feature type="transmembrane region" description="Helical" evidence="5">
    <location>
        <begin position="224"/>
        <end position="245"/>
    </location>
</feature>
<feature type="transmembrane region" description="Helical" evidence="5">
    <location>
        <begin position="201"/>
        <end position="218"/>
    </location>
</feature>
<dbReference type="AlphaFoldDB" id="A0A6J6WIF8"/>
<comment type="subcellular location">
    <subcellularLocation>
        <location evidence="1">Membrane</location>
        <topology evidence="1">Multi-pass membrane protein</topology>
    </subcellularLocation>
</comment>
<dbReference type="EMBL" id="CAFBOP010000003">
    <property type="protein sequence ID" value="CAB4977237.1"/>
    <property type="molecule type" value="Genomic_DNA"/>
</dbReference>
<evidence type="ECO:0000256" key="2">
    <source>
        <dbReference type="ARBA" id="ARBA00022692"/>
    </source>
</evidence>
<evidence type="ECO:0000313" key="9">
    <source>
        <dbReference type="EMBL" id="CAB5008151.1"/>
    </source>
</evidence>
<evidence type="ECO:0000256" key="4">
    <source>
        <dbReference type="ARBA" id="ARBA00023136"/>
    </source>
</evidence>
<gene>
    <name evidence="6" type="ORF">UFOPK2967_00471</name>
    <name evidence="7" type="ORF">UFOPK3587_00205</name>
    <name evidence="8" type="ORF">UFOPK3984_00159</name>
    <name evidence="9" type="ORF">UFOPK4114_00086</name>
</gene>
<dbReference type="PROSITE" id="PS01218">
    <property type="entry name" value="TATC"/>
    <property type="match status" value="1"/>
</dbReference>
<evidence type="ECO:0000313" key="7">
    <source>
        <dbReference type="EMBL" id="CAB4896182.1"/>
    </source>
</evidence>
<keyword evidence="2 5" id="KW-0812">Transmembrane</keyword>
<evidence type="ECO:0000256" key="1">
    <source>
        <dbReference type="ARBA" id="ARBA00004141"/>
    </source>
</evidence>
<evidence type="ECO:0000313" key="6">
    <source>
        <dbReference type="EMBL" id="CAB4783619.1"/>
    </source>
</evidence>
<dbReference type="InterPro" id="IPR002033">
    <property type="entry name" value="TatC"/>
</dbReference>
<keyword evidence="4 5" id="KW-0472">Membrane</keyword>
<keyword evidence="3 5" id="KW-1133">Transmembrane helix</keyword>
<dbReference type="EMBL" id="CAFBPP010000001">
    <property type="protein sequence ID" value="CAB5008151.1"/>
    <property type="molecule type" value="Genomic_DNA"/>
</dbReference>
<dbReference type="EMBL" id="CAFBMN010000005">
    <property type="protein sequence ID" value="CAB4896182.1"/>
    <property type="molecule type" value="Genomic_DNA"/>
</dbReference>
<protein>
    <submittedName>
        <fullName evidence="6">Unannotated protein</fullName>
    </submittedName>
</protein>
<dbReference type="GO" id="GO:0009977">
    <property type="term" value="F:proton motive force dependent protein transmembrane transporter activity"/>
    <property type="evidence" value="ECO:0007669"/>
    <property type="project" value="TreeGrafter"/>
</dbReference>
<name>A0A6J6WIF8_9ZZZZ</name>
<dbReference type="GO" id="GO:0033281">
    <property type="term" value="C:TAT protein transport complex"/>
    <property type="evidence" value="ECO:0007669"/>
    <property type="project" value="TreeGrafter"/>
</dbReference>
<dbReference type="HAMAP" id="MF_00902">
    <property type="entry name" value="TatC"/>
    <property type="match status" value="1"/>
</dbReference>
<feature type="transmembrane region" description="Helical" evidence="5">
    <location>
        <begin position="83"/>
        <end position="105"/>
    </location>
</feature>
<evidence type="ECO:0000256" key="3">
    <source>
        <dbReference type="ARBA" id="ARBA00022989"/>
    </source>
</evidence>
<sequence>MSTPIGGRMPLLEHLREFRRRLIFACVAILAVSFVGWFYYNPIISALAKPVCDLSLAQQQGTSHCGALYINGILGPLNLQIKVALLVGVIISAPFWLFQMWAFIAPGLHRKEKRNSIFFLLSATPFFAAGAYLGYLILPVAVKVLIGFTPSSLSNLVRFDDYLDFVLRVILLFGLAFELPVFLVALNLVGFISGRAILKPWRMWIFGIVLFTAAFTPTGDPLTMCLLALPLCSFYLMAGCIALLVDRKRLKKTLTA</sequence>
<dbReference type="Pfam" id="PF00902">
    <property type="entry name" value="TatC"/>
    <property type="match status" value="1"/>
</dbReference>
<feature type="transmembrane region" description="Helical" evidence="5">
    <location>
        <begin position="21"/>
        <end position="40"/>
    </location>
</feature>
<dbReference type="PRINTS" id="PR01840">
    <property type="entry name" value="TATCFAMILY"/>
</dbReference>
<feature type="transmembrane region" description="Helical" evidence="5">
    <location>
        <begin position="117"/>
        <end position="146"/>
    </location>
</feature>
<dbReference type="NCBIfam" id="TIGR00945">
    <property type="entry name" value="tatC"/>
    <property type="match status" value="1"/>
</dbReference>
<organism evidence="6">
    <name type="scientific">freshwater metagenome</name>
    <dbReference type="NCBI Taxonomy" id="449393"/>
    <lineage>
        <taxon>unclassified sequences</taxon>
        <taxon>metagenomes</taxon>
        <taxon>ecological metagenomes</taxon>
    </lineage>
</organism>
<feature type="transmembrane region" description="Helical" evidence="5">
    <location>
        <begin position="166"/>
        <end position="189"/>
    </location>
</feature>
<dbReference type="PANTHER" id="PTHR30371:SF0">
    <property type="entry name" value="SEC-INDEPENDENT PROTEIN TRANSLOCASE PROTEIN TATC, CHLOROPLASTIC-RELATED"/>
    <property type="match status" value="1"/>
</dbReference>
<reference evidence="6" key="1">
    <citation type="submission" date="2020-05" db="EMBL/GenBank/DDBJ databases">
        <authorList>
            <person name="Chiriac C."/>
            <person name="Salcher M."/>
            <person name="Ghai R."/>
            <person name="Kavagutti S V."/>
        </authorList>
    </citation>
    <scope>NUCLEOTIDE SEQUENCE</scope>
</reference>
<proteinExistence type="inferred from homology"/>
<dbReference type="InterPro" id="IPR019820">
    <property type="entry name" value="Sec-indep_translocase_CS"/>
</dbReference>
<dbReference type="GO" id="GO:0043953">
    <property type="term" value="P:protein transport by the Tat complex"/>
    <property type="evidence" value="ECO:0007669"/>
    <property type="project" value="TreeGrafter"/>
</dbReference>
<evidence type="ECO:0000256" key="5">
    <source>
        <dbReference type="SAM" id="Phobius"/>
    </source>
</evidence>
<evidence type="ECO:0000313" key="8">
    <source>
        <dbReference type="EMBL" id="CAB4977237.1"/>
    </source>
</evidence>